<dbReference type="Proteomes" id="UP000509367">
    <property type="component" value="Chromosome"/>
</dbReference>
<dbReference type="SUPFAM" id="SSF56281">
    <property type="entry name" value="Metallo-hydrolase/oxidoreductase"/>
    <property type="match status" value="1"/>
</dbReference>
<proteinExistence type="predicted"/>
<dbReference type="EMBL" id="CP054836">
    <property type="protein sequence ID" value="QKV20305.1"/>
    <property type="molecule type" value="Genomic_DNA"/>
</dbReference>
<sequence length="319" mass="35510">MAKQFASAGDLAEKKISFTEIGRDLWAFTAEGDPNTGVIIGDDSVMIVEAQATPELANKVIEKVRSVTDKPITHLALTHYHAVRVLGASAYNAPTIVMSEKARSMVAERGAEDRESEFMRFPRLFKGYENIADVPPLTWPTTTFTDRMSVYLGKRRVDLMFLGRAHTAGDIVIHVPDENVMFTGDIVEYHSACYCGDGHFGDWPKTIEKIRAFDVDAIAPGRGDALVGRDMVNAALDLTTDFVTSTYDPVARVARKGGSLKEAWDACRAECDPKFSDYAIYEHCLPFNVSRAYDEALDIDTPRVWTAQRDREMWEALQG</sequence>
<evidence type="ECO:0000313" key="3">
    <source>
        <dbReference type="Proteomes" id="UP000509367"/>
    </source>
</evidence>
<dbReference type="PANTHER" id="PTHR42951:SF20">
    <property type="entry name" value="BETA LACTAMASE"/>
    <property type="match status" value="1"/>
</dbReference>
<dbReference type="Pfam" id="PF00753">
    <property type="entry name" value="Lactamase_B"/>
    <property type="match status" value="1"/>
</dbReference>
<dbReference type="InterPro" id="IPR036866">
    <property type="entry name" value="RibonucZ/Hydroxyglut_hydro"/>
</dbReference>
<dbReference type="RefSeq" id="WP_175278196.1">
    <property type="nucleotide sequence ID" value="NZ_CP054836.1"/>
</dbReference>
<keyword evidence="3" id="KW-1185">Reference proteome</keyword>
<dbReference type="SMART" id="SM00849">
    <property type="entry name" value="Lactamase_B"/>
    <property type="match status" value="1"/>
</dbReference>
<dbReference type="InterPro" id="IPR001279">
    <property type="entry name" value="Metallo-B-lactamas"/>
</dbReference>
<dbReference type="CDD" id="cd16282">
    <property type="entry name" value="metallo-hydrolase-like_MBL-fold"/>
    <property type="match status" value="1"/>
</dbReference>
<keyword evidence="2" id="KW-0378">Hydrolase</keyword>
<organism evidence="2 3">
    <name type="scientific">Oricola thermophila</name>
    <dbReference type="NCBI Taxonomy" id="2742145"/>
    <lineage>
        <taxon>Bacteria</taxon>
        <taxon>Pseudomonadati</taxon>
        <taxon>Pseudomonadota</taxon>
        <taxon>Alphaproteobacteria</taxon>
        <taxon>Hyphomicrobiales</taxon>
        <taxon>Ahrensiaceae</taxon>
        <taxon>Oricola</taxon>
    </lineage>
</organism>
<evidence type="ECO:0000313" key="2">
    <source>
        <dbReference type="EMBL" id="QKV20305.1"/>
    </source>
</evidence>
<dbReference type="InterPro" id="IPR050855">
    <property type="entry name" value="NDM-1-like"/>
</dbReference>
<dbReference type="Gene3D" id="3.60.15.10">
    <property type="entry name" value="Ribonuclease Z/Hydroxyacylglutathione hydrolase-like"/>
    <property type="match status" value="1"/>
</dbReference>
<gene>
    <name evidence="2" type="ORF">HTY61_18545</name>
</gene>
<accession>A0A6N1VKK8</accession>
<dbReference type="KEGG" id="orm:HTY61_18545"/>
<dbReference type="AlphaFoldDB" id="A0A6N1VKK8"/>
<feature type="domain" description="Metallo-beta-lactamase" evidence="1">
    <location>
        <begin position="33"/>
        <end position="222"/>
    </location>
</feature>
<name>A0A6N1VKK8_9HYPH</name>
<dbReference type="PANTHER" id="PTHR42951">
    <property type="entry name" value="METALLO-BETA-LACTAMASE DOMAIN-CONTAINING"/>
    <property type="match status" value="1"/>
</dbReference>
<protein>
    <submittedName>
        <fullName evidence="2">MBL fold metallo-hydrolase</fullName>
    </submittedName>
</protein>
<dbReference type="GO" id="GO:0016787">
    <property type="term" value="F:hydrolase activity"/>
    <property type="evidence" value="ECO:0007669"/>
    <property type="project" value="UniProtKB-KW"/>
</dbReference>
<evidence type="ECO:0000259" key="1">
    <source>
        <dbReference type="SMART" id="SM00849"/>
    </source>
</evidence>
<reference evidence="2 3" key="1">
    <citation type="submission" date="2020-06" db="EMBL/GenBank/DDBJ databases">
        <title>Oricola thermophila sp. nov. isolated from a tidal sediments.</title>
        <authorList>
            <person name="Kwon K.K."/>
            <person name="Yang S.-H."/>
            <person name="Park M.-J."/>
        </authorList>
    </citation>
    <scope>NUCLEOTIDE SEQUENCE [LARGE SCALE GENOMIC DNA]</scope>
    <source>
        <strain evidence="2 3">MEBiC13590</strain>
    </source>
</reference>